<dbReference type="Gene3D" id="1.10.533.10">
    <property type="entry name" value="Death Domain, Fas"/>
    <property type="match status" value="1"/>
</dbReference>
<gene>
    <name evidence="4" type="ORF">DSTB1V02_LOCUS13371</name>
</gene>
<dbReference type="AlphaFoldDB" id="A0A7R9FT54"/>
<evidence type="ECO:0000256" key="1">
    <source>
        <dbReference type="SAM" id="MobiDB-lite"/>
    </source>
</evidence>
<sequence length="291" mass="32710">MKPFAVVRSEILLSFFLLRYSQSRAKPLNVDICKRLYNRMPGADRNPTSYLSCGQCLPGFTAEPWSGDRESDTCSRQSNEVGKEGTPWVTIASVGTVGGVLTVLATVFLVVWLIRFKKESREREQTQSKEASLKNPPGEDEESMTVTVTTSWSHQDAIKSSKSCLLPNEAKEESNIGTQEKATSSQAAAKPSPSKQTIPNMVSCFPHQNAITSNWKDLIADMDVESVENYMIIKNKLPLDKREELKMEKVARRRRSLLLHYVHDRDEDVFLAFRDGLVDADQTHLAEKLKA</sequence>
<feature type="transmembrane region" description="Helical" evidence="2">
    <location>
        <begin position="88"/>
        <end position="114"/>
    </location>
</feature>
<dbReference type="CDD" id="cd01671">
    <property type="entry name" value="CARD"/>
    <property type="match status" value="1"/>
</dbReference>
<keyword evidence="3" id="KW-0732">Signal</keyword>
<evidence type="ECO:0008006" key="6">
    <source>
        <dbReference type="Google" id="ProtNLM"/>
    </source>
</evidence>
<protein>
    <recommendedName>
        <fullName evidence="6">CARD domain-containing protein</fullName>
    </recommendedName>
</protein>
<dbReference type="EMBL" id="LR905740">
    <property type="protein sequence ID" value="CAD7253623.1"/>
    <property type="molecule type" value="Genomic_DNA"/>
</dbReference>
<keyword evidence="2" id="KW-0812">Transmembrane</keyword>
<evidence type="ECO:0000313" key="5">
    <source>
        <dbReference type="Proteomes" id="UP000677054"/>
    </source>
</evidence>
<name>A0A7R9FT54_9CRUS</name>
<feature type="chain" id="PRO_5036210658" description="CARD domain-containing protein" evidence="3">
    <location>
        <begin position="26"/>
        <end position="291"/>
    </location>
</feature>
<dbReference type="EMBL" id="CAJPEV010006223">
    <property type="protein sequence ID" value="CAG0903959.1"/>
    <property type="molecule type" value="Genomic_DNA"/>
</dbReference>
<feature type="region of interest" description="Disordered" evidence="1">
    <location>
        <begin position="123"/>
        <end position="145"/>
    </location>
</feature>
<dbReference type="InterPro" id="IPR011029">
    <property type="entry name" value="DEATH-like_dom_sf"/>
</dbReference>
<evidence type="ECO:0000313" key="4">
    <source>
        <dbReference type="EMBL" id="CAD7253623.1"/>
    </source>
</evidence>
<reference evidence="4" key="1">
    <citation type="submission" date="2020-11" db="EMBL/GenBank/DDBJ databases">
        <authorList>
            <person name="Tran Van P."/>
        </authorList>
    </citation>
    <scope>NUCLEOTIDE SEQUENCE</scope>
</reference>
<keyword evidence="2" id="KW-0472">Membrane</keyword>
<keyword evidence="5" id="KW-1185">Reference proteome</keyword>
<feature type="region of interest" description="Disordered" evidence="1">
    <location>
        <begin position="163"/>
        <end position="197"/>
    </location>
</feature>
<dbReference type="Proteomes" id="UP000677054">
    <property type="component" value="Unassembled WGS sequence"/>
</dbReference>
<keyword evidence="2" id="KW-1133">Transmembrane helix</keyword>
<feature type="compositionally biased region" description="Low complexity" evidence="1">
    <location>
        <begin position="181"/>
        <end position="196"/>
    </location>
</feature>
<proteinExistence type="predicted"/>
<evidence type="ECO:0000256" key="3">
    <source>
        <dbReference type="SAM" id="SignalP"/>
    </source>
</evidence>
<accession>A0A7R9FT54</accession>
<feature type="signal peptide" evidence="3">
    <location>
        <begin position="1"/>
        <end position="25"/>
    </location>
</feature>
<evidence type="ECO:0000256" key="2">
    <source>
        <dbReference type="SAM" id="Phobius"/>
    </source>
</evidence>
<dbReference type="SUPFAM" id="SSF47986">
    <property type="entry name" value="DEATH domain"/>
    <property type="match status" value="1"/>
</dbReference>
<organism evidence="4">
    <name type="scientific">Darwinula stevensoni</name>
    <dbReference type="NCBI Taxonomy" id="69355"/>
    <lineage>
        <taxon>Eukaryota</taxon>
        <taxon>Metazoa</taxon>
        <taxon>Ecdysozoa</taxon>
        <taxon>Arthropoda</taxon>
        <taxon>Crustacea</taxon>
        <taxon>Oligostraca</taxon>
        <taxon>Ostracoda</taxon>
        <taxon>Podocopa</taxon>
        <taxon>Podocopida</taxon>
        <taxon>Darwinulocopina</taxon>
        <taxon>Darwinuloidea</taxon>
        <taxon>Darwinulidae</taxon>
        <taxon>Darwinula</taxon>
    </lineage>
</organism>